<dbReference type="Proteomes" id="UP000682782">
    <property type="component" value="Chromosome"/>
</dbReference>
<accession>A0AC61MXX7</accession>
<keyword evidence="2" id="KW-1185">Reference proteome</keyword>
<dbReference type="EMBL" id="CP068393">
    <property type="protein sequence ID" value="QUC67742.1"/>
    <property type="molecule type" value="Genomic_DNA"/>
</dbReference>
<proteinExistence type="predicted"/>
<reference evidence="1" key="1">
    <citation type="submission" date="2021-01" db="EMBL/GenBank/DDBJ databases">
        <title>Complete genome sequence of Clostridiales bacterium R-7.</title>
        <authorList>
            <person name="Mahoney-Kurpe S.C."/>
            <person name="Palevich N."/>
            <person name="Koike S."/>
            <person name="Moon C.D."/>
            <person name="Attwood G.T."/>
        </authorList>
    </citation>
    <scope>NUCLEOTIDE SEQUENCE</scope>
    <source>
        <strain evidence="1">R-7</strain>
    </source>
</reference>
<protein>
    <submittedName>
        <fullName evidence="1">Uncharacterized protein</fullName>
    </submittedName>
</protein>
<evidence type="ECO:0000313" key="1">
    <source>
        <dbReference type="EMBL" id="QUC67742.1"/>
    </source>
</evidence>
<organism evidence="1 2">
    <name type="scientific">Aristaeella hokkaidonensis</name>
    <dbReference type="NCBI Taxonomy" id="3046382"/>
    <lineage>
        <taxon>Bacteria</taxon>
        <taxon>Bacillati</taxon>
        <taxon>Bacillota</taxon>
        <taxon>Clostridia</taxon>
        <taxon>Eubacteriales</taxon>
        <taxon>Aristaeellaceae</taxon>
        <taxon>Aristaeella</taxon>
    </lineage>
</organism>
<gene>
    <name evidence="1" type="ORF">JYE49_03285</name>
</gene>
<sequence>MACCTYALADTEIALEPCAGKMSIDEEKYILLTPSNLSDHPDLVSSLGMSQEDLLADWEARGVQFQAWTKKMDSCLEVTVIQDEESAMYFDLEQKTRKERNEYLKLHKGSGRFAQDGFTILQPEWKKQKYGGNFLKFEYKRTVGEKTWRGFVRKTVRNGYTIMLDYQAFDRLPRRTDEDALNKIANTVSFEVKDPMQVAQEAAQQADNGEDGTAQSLEEISALKAGMINISVYPPDQTNSNTFTVEGTSTPGGVVTVVGMRIAKTEAHRFNAEVTSKGNFKVNVTLPEEGVWNFTIGLEADGKTYPYDNVKQTEYYASLLPVTLDTQFPAELTSDEMTISGTTDKGVTVQCIVQCNGSAILNKQVKTNGTGVFKFKVSTAVEGSYDFVLSFQKKGLNNVRKSFTSTRTLTAADNQARANTKAIHPAYKALMNNMDSYIGKTMVYSVHIVNVTNNTDQWVIQAALKKNKGTYSNFVYYIADTDPGLEAGTKVKVYGVFTGGYPVQSEEDIVTFPGFDYVSYE</sequence>
<name>A0AC61MXX7_9FIRM</name>
<evidence type="ECO:0000313" key="2">
    <source>
        <dbReference type="Proteomes" id="UP000682782"/>
    </source>
</evidence>